<dbReference type="RefSeq" id="XP_009043393.1">
    <property type="nucleotide sequence ID" value="XM_009045145.1"/>
</dbReference>
<dbReference type="PANTHER" id="PTHR10584">
    <property type="entry name" value="SUGAR KINASE"/>
    <property type="match status" value="1"/>
</dbReference>
<keyword evidence="6" id="KW-1185">Reference proteome</keyword>
<evidence type="ECO:0000313" key="5">
    <source>
        <dbReference type="EMBL" id="EGB01908.1"/>
    </source>
</evidence>
<dbReference type="InterPro" id="IPR011611">
    <property type="entry name" value="PfkB_dom"/>
</dbReference>
<dbReference type="Pfam" id="PF20668">
    <property type="entry name" value="DUF6815"/>
    <property type="match status" value="1"/>
</dbReference>
<dbReference type="EMBL" id="GL834024">
    <property type="protein sequence ID" value="EGB01908.1"/>
    <property type="molecule type" value="Genomic_DNA"/>
</dbReference>
<dbReference type="eggNOG" id="KOG2855">
    <property type="taxonomic scope" value="Eukaryota"/>
</dbReference>
<feature type="domain" description="Carbohydrate kinase PfkB" evidence="3">
    <location>
        <begin position="118"/>
        <end position="313"/>
    </location>
</feature>
<feature type="domain" description="DUF6815" evidence="4">
    <location>
        <begin position="1"/>
        <end position="72"/>
    </location>
</feature>
<sequence>PEDPLYNDLLKKLLNDIDNGLMDVLGLKGEALPLLWTCDYIPKNPEGWSKPGNACAMDTEYVVGEFNCSCVGVSKFQAVCGGELTLADVSDADYFDGCELTDLMGKQAIKMLKATQKKKIAVVGSANFDTTYAVGAKLPTAGETVVTGGAPATCCGGKGLNQAVAAARVGGAGVAVEFAARVGDDAAADAVRSALADAGVGAARVAATAAAGTGLGVVLLEDGGEVLSVVVRGANFAGWDGGEAWDDLVAGASALLLQREIPEAVNAAAAAAAKRAGGVIVLQDAGGEDRPLDPEHVANCDYLSPNLSELRRL</sequence>
<evidence type="ECO:0000256" key="1">
    <source>
        <dbReference type="ARBA" id="ARBA00022679"/>
    </source>
</evidence>
<reference evidence="5 6" key="1">
    <citation type="journal article" date="2011" name="Proc. Natl. Acad. Sci. U.S.A.">
        <title>Niche of harmful alga Aureococcus anophagefferens revealed through ecogenomics.</title>
        <authorList>
            <person name="Gobler C.J."/>
            <person name="Berry D.L."/>
            <person name="Dyhrman S.T."/>
            <person name="Wilhelm S.W."/>
            <person name="Salamov A."/>
            <person name="Lobanov A.V."/>
            <person name="Zhang Y."/>
            <person name="Collier J.L."/>
            <person name="Wurch L.L."/>
            <person name="Kustka A.B."/>
            <person name="Dill B.D."/>
            <person name="Shah M."/>
            <person name="VerBerkmoes N.C."/>
            <person name="Kuo A."/>
            <person name="Terry A."/>
            <person name="Pangilinan J."/>
            <person name="Lindquist E.A."/>
            <person name="Lucas S."/>
            <person name="Paulsen I.T."/>
            <person name="Hattenrath-Lehmann T.K."/>
            <person name="Talmage S.C."/>
            <person name="Walker E.A."/>
            <person name="Koch F."/>
            <person name="Burson A.M."/>
            <person name="Marcoval M.A."/>
            <person name="Tang Y.Z."/>
            <person name="Lecleir G.R."/>
            <person name="Coyne K.J."/>
            <person name="Berg G.M."/>
            <person name="Bertrand E.M."/>
            <person name="Saito M.A."/>
            <person name="Gladyshev V.N."/>
            <person name="Grigoriev I.V."/>
        </authorList>
    </citation>
    <scope>NUCLEOTIDE SEQUENCE [LARGE SCALE GENOMIC DNA]</scope>
    <source>
        <strain evidence="6">CCMP 1984</strain>
    </source>
</reference>
<dbReference type="InParanoid" id="F0YSK1"/>
<dbReference type="OrthoDB" id="415590at2759"/>
<dbReference type="PRINTS" id="PR00990">
    <property type="entry name" value="RIBOKINASE"/>
</dbReference>
<keyword evidence="2" id="KW-0418">Kinase</keyword>
<gene>
    <name evidence="5" type="ORF">AURANDRAFT_69377</name>
</gene>
<keyword evidence="1" id="KW-0808">Transferase</keyword>
<feature type="non-terminal residue" evidence="5">
    <location>
        <position position="1"/>
    </location>
</feature>
<dbReference type="InterPro" id="IPR029056">
    <property type="entry name" value="Ribokinase-like"/>
</dbReference>
<evidence type="ECO:0000259" key="4">
    <source>
        <dbReference type="Pfam" id="PF20668"/>
    </source>
</evidence>
<dbReference type="GO" id="GO:0016301">
    <property type="term" value="F:kinase activity"/>
    <property type="evidence" value="ECO:0007669"/>
    <property type="project" value="UniProtKB-KW"/>
</dbReference>
<feature type="non-terminal residue" evidence="5">
    <location>
        <position position="313"/>
    </location>
</feature>
<dbReference type="InterPro" id="IPR002139">
    <property type="entry name" value="Ribo/fructo_kinase"/>
</dbReference>
<accession>F0YSK1</accession>
<dbReference type="InterPro" id="IPR049212">
    <property type="entry name" value="DUF6815"/>
</dbReference>
<protein>
    <submittedName>
        <fullName evidence="5">Uncharacterized protein</fullName>
    </submittedName>
</protein>
<dbReference type="GO" id="GO:0006796">
    <property type="term" value="P:phosphate-containing compound metabolic process"/>
    <property type="evidence" value="ECO:0007669"/>
    <property type="project" value="UniProtKB-ARBA"/>
</dbReference>
<organism evidence="6">
    <name type="scientific">Aureococcus anophagefferens</name>
    <name type="common">Harmful bloom alga</name>
    <dbReference type="NCBI Taxonomy" id="44056"/>
    <lineage>
        <taxon>Eukaryota</taxon>
        <taxon>Sar</taxon>
        <taxon>Stramenopiles</taxon>
        <taxon>Ochrophyta</taxon>
        <taxon>Pelagophyceae</taxon>
        <taxon>Pelagomonadales</taxon>
        <taxon>Pelagomonadaceae</taxon>
        <taxon>Aureococcus</taxon>
    </lineage>
</organism>
<dbReference type="PANTHER" id="PTHR10584:SF166">
    <property type="entry name" value="RIBOKINASE"/>
    <property type="match status" value="1"/>
</dbReference>
<dbReference type="SUPFAM" id="SSF53613">
    <property type="entry name" value="Ribokinase-like"/>
    <property type="match status" value="1"/>
</dbReference>
<proteinExistence type="predicted"/>
<dbReference type="KEGG" id="aaf:AURANDRAFT_69377"/>
<dbReference type="Pfam" id="PF00294">
    <property type="entry name" value="PfkB"/>
    <property type="match status" value="1"/>
</dbReference>
<evidence type="ECO:0000259" key="3">
    <source>
        <dbReference type="Pfam" id="PF00294"/>
    </source>
</evidence>
<dbReference type="GeneID" id="20227458"/>
<dbReference type="Gene3D" id="3.40.1190.20">
    <property type="match status" value="1"/>
</dbReference>
<dbReference type="AlphaFoldDB" id="F0YSK1"/>
<evidence type="ECO:0000256" key="2">
    <source>
        <dbReference type="ARBA" id="ARBA00022777"/>
    </source>
</evidence>
<name>F0YSK1_AURAN</name>
<evidence type="ECO:0000313" key="6">
    <source>
        <dbReference type="Proteomes" id="UP000002729"/>
    </source>
</evidence>
<dbReference type="Proteomes" id="UP000002729">
    <property type="component" value="Unassembled WGS sequence"/>
</dbReference>